<dbReference type="InterPro" id="IPR011282">
    <property type="entry name" value="2am3keto_CoA_ligase"/>
</dbReference>
<feature type="binding site" evidence="12">
    <location>
        <position position="136"/>
    </location>
    <ligand>
        <name>substrate</name>
    </ligand>
</feature>
<proteinExistence type="inferred from homology"/>
<evidence type="ECO:0000256" key="11">
    <source>
        <dbReference type="ARBA" id="ARBA00055827"/>
    </source>
</evidence>
<comment type="pathway">
    <text evidence="12">Amino-acid degradation; L-threonine degradation via oxydo-reductase pathway; glycine from L-threonine: step 2/2.</text>
</comment>
<comment type="similarity">
    <text evidence="4">Belongs to the class-II pyridoxal-phosphate-dependent aminotransferase family. BioF subfamily.</text>
</comment>
<dbReference type="InterPro" id="IPR015424">
    <property type="entry name" value="PyrdxlP-dep_Trfase"/>
</dbReference>
<keyword evidence="7" id="KW-0746">Sphingolipid metabolism</keyword>
<dbReference type="Proteomes" id="UP000326921">
    <property type="component" value="Chromosome"/>
</dbReference>
<dbReference type="InterPro" id="IPR015421">
    <property type="entry name" value="PyrdxlP-dep_Trfase_major"/>
</dbReference>
<feature type="binding site" description="in other chain" evidence="12">
    <location>
        <begin position="208"/>
        <end position="211"/>
    </location>
    <ligand>
        <name>pyridoxal 5'-phosphate</name>
        <dbReference type="ChEBI" id="CHEBI:597326"/>
        <note>ligand shared between dimeric partners</note>
    </ligand>
</feature>
<evidence type="ECO:0000256" key="8">
    <source>
        <dbReference type="ARBA" id="ARBA00023098"/>
    </source>
</evidence>
<evidence type="ECO:0000256" key="4">
    <source>
        <dbReference type="ARBA" id="ARBA00010008"/>
    </source>
</evidence>
<evidence type="ECO:0000256" key="2">
    <source>
        <dbReference type="ARBA" id="ARBA00004760"/>
    </source>
</evidence>
<dbReference type="Pfam" id="PF00155">
    <property type="entry name" value="Aminotran_1_2"/>
    <property type="match status" value="1"/>
</dbReference>
<keyword evidence="9 12" id="KW-0012">Acyltransferase</keyword>
<comment type="function">
    <text evidence="11">Involved in de novo bacterial ceramide synthesis. Catalyzes the condensation of L-serine with palmitoyl-CoA (hexadecanoyl-CoA) to produce 3-oxosphinganine. Also capable of using alanine as substrate leading to the formation of 1-deoxysphinganine (1-deoxySa). Contributes to the levels of endogenous sphingolipids in its host.</text>
</comment>
<gene>
    <name evidence="12 14" type="primary">kbl</name>
    <name evidence="14" type="ORF">GFH32_01135</name>
</gene>
<dbReference type="NCBIfam" id="TIGR01822">
    <property type="entry name" value="2am3keto_CoA"/>
    <property type="match status" value="1"/>
</dbReference>
<dbReference type="InterPro" id="IPR050087">
    <property type="entry name" value="AON_synthase_class-II"/>
</dbReference>
<dbReference type="Gene3D" id="3.40.640.10">
    <property type="entry name" value="Type I PLP-dependent aspartate aminotransferase-like (Major domain)"/>
    <property type="match status" value="1"/>
</dbReference>
<dbReference type="PANTHER" id="PTHR13693:SF102">
    <property type="entry name" value="2-AMINO-3-KETOBUTYRATE COENZYME A LIGASE, MITOCHONDRIAL"/>
    <property type="match status" value="1"/>
</dbReference>
<dbReference type="InterPro" id="IPR015422">
    <property type="entry name" value="PyrdxlP-dep_Trfase_small"/>
</dbReference>
<dbReference type="InterPro" id="IPR001917">
    <property type="entry name" value="Aminotrans_II_pyridoxalP_BS"/>
</dbReference>
<feature type="binding site" evidence="12">
    <location>
        <begin position="272"/>
        <end position="273"/>
    </location>
    <ligand>
        <name>pyridoxal 5'-phosphate</name>
        <dbReference type="ChEBI" id="CHEBI:597326"/>
        <note>ligand shared between dimeric partners</note>
    </ligand>
</feature>
<sequence length="396" mass="42895">MYKTLKPALEKELAGIKDAGLYKEERIITTPQAADIKISTGQEVINFCANNYLGLSSHPKVVAAAKAAIDSHGYGMSSVRFICGTQDVHKELEAKLSTFLGTEDTILYAAAFDANGGVFEPLFTAEDAIISDELNHASIIDGVRLCKAQRFRYKNADMADLEAQLQAAAGARHKIIVTDGAFSMDGSVAPLDQICDLADKYEALVMIDESHCSGFIGKTGRGTHELFNVIDRVDIITGTLGKALGGASGGFTSGKKEIIDMLRQRSRPYLFSNTLAPAIAGASVAVLDMLSETTELRDKLESNTKYFREKMTEAGFDIKPGFHPIVPVMLYDAKLAQAFASKMLAEGIYVIGFYYPVVPQGKARIRVQISAGHELEHLDKAITAFTKVGKELGVIK</sequence>
<dbReference type="GO" id="GO:0005829">
    <property type="term" value="C:cytosol"/>
    <property type="evidence" value="ECO:0007669"/>
    <property type="project" value="TreeGrafter"/>
</dbReference>
<keyword evidence="15" id="KW-1185">Reference proteome</keyword>
<feature type="binding site" description="in other chain" evidence="12">
    <location>
        <begin position="239"/>
        <end position="242"/>
    </location>
    <ligand>
        <name>pyridoxal 5'-phosphate</name>
        <dbReference type="ChEBI" id="CHEBI:597326"/>
        <note>ligand shared between dimeric partners</note>
    </ligand>
</feature>
<evidence type="ECO:0000313" key="15">
    <source>
        <dbReference type="Proteomes" id="UP000326921"/>
    </source>
</evidence>
<evidence type="ECO:0000313" key="14">
    <source>
        <dbReference type="EMBL" id="QGA25012.1"/>
    </source>
</evidence>
<feature type="domain" description="Aminotransferase class I/classII large" evidence="13">
    <location>
        <begin position="43"/>
        <end position="384"/>
    </location>
</feature>
<dbReference type="PANTHER" id="PTHR13693">
    <property type="entry name" value="CLASS II AMINOTRANSFERASE/8-AMINO-7-OXONONANOATE SYNTHASE"/>
    <property type="match status" value="1"/>
</dbReference>
<accession>A0A5Q0QBP3</accession>
<dbReference type="KEGG" id="sphe:GFH32_01135"/>
<dbReference type="GO" id="GO:0030170">
    <property type="term" value="F:pyridoxal phosphate binding"/>
    <property type="evidence" value="ECO:0007669"/>
    <property type="project" value="UniProtKB-UniRule"/>
</dbReference>
<dbReference type="PROSITE" id="PS00599">
    <property type="entry name" value="AA_TRANSFER_CLASS_2"/>
    <property type="match status" value="1"/>
</dbReference>
<keyword evidence="6 12" id="KW-0663">Pyridoxal phosphate</keyword>
<reference evidence="14 15" key="1">
    <citation type="submission" date="2019-10" db="EMBL/GenBank/DDBJ databases">
        <authorList>
            <person name="Dong K."/>
        </authorList>
    </citation>
    <scope>NUCLEOTIDE SEQUENCE [LARGE SCALE GENOMIC DNA]</scope>
    <source>
        <strain evidence="15">dk4302</strain>
    </source>
</reference>
<dbReference type="UniPathway" id="UPA00046">
    <property type="reaction ID" value="UER00506"/>
</dbReference>
<dbReference type="SUPFAM" id="SSF53383">
    <property type="entry name" value="PLP-dependent transferases"/>
    <property type="match status" value="1"/>
</dbReference>
<dbReference type="EMBL" id="CP045652">
    <property type="protein sequence ID" value="QGA25012.1"/>
    <property type="molecule type" value="Genomic_DNA"/>
</dbReference>
<comment type="pathway">
    <text evidence="3">Sphingolipid metabolism.</text>
</comment>
<dbReference type="FunFam" id="3.40.640.10:FF:000006">
    <property type="entry name" value="5-aminolevulinate synthase, mitochondrial"/>
    <property type="match status" value="1"/>
</dbReference>
<organism evidence="14 15">
    <name type="scientific">Sphingobacterium zhuxiongii</name>
    <dbReference type="NCBI Taxonomy" id="2662364"/>
    <lineage>
        <taxon>Bacteria</taxon>
        <taxon>Pseudomonadati</taxon>
        <taxon>Bacteroidota</taxon>
        <taxon>Sphingobacteriia</taxon>
        <taxon>Sphingobacteriales</taxon>
        <taxon>Sphingobacteriaceae</taxon>
        <taxon>Sphingobacterium</taxon>
    </lineage>
</organism>
<dbReference type="GO" id="GO:0004758">
    <property type="term" value="F:serine C-palmitoyltransferase activity"/>
    <property type="evidence" value="ECO:0007669"/>
    <property type="project" value="UniProtKB-EC"/>
</dbReference>
<dbReference type="GO" id="GO:0008890">
    <property type="term" value="F:glycine C-acetyltransferase activity"/>
    <property type="evidence" value="ECO:0007669"/>
    <property type="project" value="UniProtKB-UniRule"/>
</dbReference>
<name>A0A5Q0QBP3_9SPHI</name>
<comment type="catalytic activity">
    <reaction evidence="12">
        <text>glycine + acetyl-CoA = (2S)-2-amino-3-oxobutanoate + CoA</text>
        <dbReference type="Rhea" id="RHEA:20736"/>
        <dbReference type="ChEBI" id="CHEBI:57287"/>
        <dbReference type="ChEBI" id="CHEBI:57288"/>
        <dbReference type="ChEBI" id="CHEBI:57305"/>
        <dbReference type="ChEBI" id="CHEBI:78948"/>
        <dbReference type="EC" id="2.3.1.29"/>
    </reaction>
</comment>
<evidence type="ECO:0000256" key="3">
    <source>
        <dbReference type="ARBA" id="ARBA00004991"/>
    </source>
</evidence>
<comment type="caution">
    <text evidence="12">Lacks conserved residue(s) required for the propagation of feature annotation.</text>
</comment>
<dbReference type="AlphaFoldDB" id="A0A5Q0QBP3"/>
<dbReference type="CDD" id="cd06454">
    <property type="entry name" value="KBL_like"/>
    <property type="match status" value="1"/>
</dbReference>
<comment type="catalytic activity">
    <reaction evidence="10">
        <text>L-serine + hexadecanoyl-CoA + H(+) = 3-oxosphinganine + CO2 + CoA</text>
        <dbReference type="Rhea" id="RHEA:14761"/>
        <dbReference type="ChEBI" id="CHEBI:15378"/>
        <dbReference type="ChEBI" id="CHEBI:16526"/>
        <dbReference type="ChEBI" id="CHEBI:33384"/>
        <dbReference type="ChEBI" id="CHEBI:57287"/>
        <dbReference type="ChEBI" id="CHEBI:57379"/>
        <dbReference type="ChEBI" id="CHEBI:58299"/>
        <dbReference type="EC" id="2.3.1.50"/>
    </reaction>
    <physiologicalReaction direction="left-to-right" evidence="10">
        <dbReference type="Rhea" id="RHEA:14762"/>
    </physiologicalReaction>
</comment>
<dbReference type="GO" id="GO:0030148">
    <property type="term" value="P:sphingolipid biosynthetic process"/>
    <property type="evidence" value="ECO:0007669"/>
    <property type="project" value="UniProtKB-ARBA"/>
</dbReference>
<comment type="pathway">
    <text evidence="1">Cofactor biosynthesis; biotin biosynthesis.</text>
</comment>
<evidence type="ECO:0000256" key="9">
    <source>
        <dbReference type="ARBA" id="ARBA00023315"/>
    </source>
</evidence>
<feature type="modified residue" description="N6-(pyridoxal phosphate)lysine" evidence="12">
    <location>
        <position position="242"/>
    </location>
</feature>
<feature type="binding site" description="in other chain" evidence="12">
    <location>
        <position position="183"/>
    </location>
    <ligand>
        <name>pyridoxal 5'-phosphate</name>
        <dbReference type="ChEBI" id="CHEBI:597326"/>
        <note>ligand shared between dimeric partners</note>
    </ligand>
</feature>
<feature type="binding site" evidence="12">
    <location>
        <position position="366"/>
    </location>
    <ligand>
        <name>substrate</name>
    </ligand>
</feature>
<dbReference type="InterPro" id="IPR004839">
    <property type="entry name" value="Aminotransferase_I/II_large"/>
</dbReference>
<dbReference type="GO" id="GO:0019518">
    <property type="term" value="P:L-threonine catabolic process to glycine"/>
    <property type="evidence" value="ECO:0007669"/>
    <property type="project" value="UniProtKB-UniRule"/>
</dbReference>
<comment type="pathway">
    <text evidence="2">Lipid metabolism; sphingolipid metabolism.</text>
</comment>
<comment type="function">
    <text evidence="12">Catalyzes the cleavage of 2-amino-3-ketobutyrate to glycine and acetyl-CoA.</text>
</comment>
<evidence type="ECO:0000256" key="6">
    <source>
        <dbReference type="ARBA" id="ARBA00022898"/>
    </source>
</evidence>
<comment type="cofactor">
    <cofactor evidence="12">
        <name>pyridoxal 5'-phosphate</name>
        <dbReference type="ChEBI" id="CHEBI:597326"/>
    </cofactor>
    <text evidence="12">Binds 1 pyridoxal phosphate per subunit.</text>
</comment>
<keyword evidence="8" id="KW-0443">Lipid metabolism</keyword>
<evidence type="ECO:0000256" key="1">
    <source>
        <dbReference type="ARBA" id="ARBA00004746"/>
    </source>
</evidence>
<evidence type="ECO:0000256" key="10">
    <source>
        <dbReference type="ARBA" id="ARBA00047854"/>
    </source>
</evidence>
<dbReference type="HAMAP" id="MF_00985">
    <property type="entry name" value="2am3keto_CoA_ligase"/>
    <property type="match status" value="1"/>
</dbReference>
<evidence type="ECO:0000256" key="12">
    <source>
        <dbReference type="HAMAP-Rule" id="MF_00985"/>
    </source>
</evidence>
<dbReference type="GO" id="GO:0016020">
    <property type="term" value="C:membrane"/>
    <property type="evidence" value="ECO:0007669"/>
    <property type="project" value="GOC"/>
</dbReference>
<dbReference type="EC" id="2.3.1.29" evidence="12"/>
<dbReference type="Gene3D" id="3.90.1150.10">
    <property type="entry name" value="Aspartate Aminotransferase, domain 1"/>
    <property type="match status" value="1"/>
</dbReference>
<dbReference type="FunFam" id="3.90.1150.10:FF:000004">
    <property type="entry name" value="2-amino-3-ketobutyrate coenzyme A ligase"/>
    <property type="match status" value="1"/>
</dbReference>
<dbReference type="RefSeq" id="WP_153509334.1">
    <property type="nucleotide sequence ID" value="NZ_CP045652.1"/>
</dbReference>
<protein>
    <recommendedName>
        <fullName evidence="12">2-amino-3-ketobutyrate coenzyme A ligase</fullName>
        <shortName evidence="12">AKB ligase</shortName>
        <ecNumber evidence="12">2.3.1.29</ecNumber>
    </recommendedName>
    <alternativeName>
        <fullName evidence="12">Glycine acetyltransferase</fullName>
    </alternativeName>
</protein>
<evidence type="ECO:0000256" key="7">
    <source>
        <dbReference type="ARBA" id="ARBA00022919"/>
    </source>
</evidence>
<evidence type="ECO:0000256" key="5">
    <source>
        <dbReference type="ARBA" id="ARBA00022679"/>
    </source>
</evidence>
<dbReference type="NCBIfam" id="NF005394">
    <property type="entry name" value="PRK06939.1"/>
    <property type="match status" value="1"/>
</dbReference>
<keyword evidence="5 12" id="KW-0808">Transferase</keyword>
<evidence type="ECO:0000259" key="13">
    <source>
        <dbReference type="Pfam" id="PF00155"/>
    </source>
</evidence>
<comment type="subunit">
    <text evidence="12">Homodimer.</text>
</comment>